<comment type="caution">
    <text evidence="2">The sequence shown here is derived from an EMBL/GenBank/DDBJ whole genome shotgun (WGS) entry which is preliminary data.</text>
</comment>
<protein>
    <recommendedName>
        <fullName evidence="4">Apple domain-containing protein</fullName>
    </recommendedName>
</protein>
<evidence type="ECO:0000313" key="3">
    <source>
        <dbReference type="Proteomes" id="UP000193986"/>
    </source>
</evidence>
<feature type="signal peptide" evidence="1">
    <location>
        <begin position="1"/>
        <end position="22"/>
    </location>
</feature>
<evidence type="ECO:0000313" key="2">
    <source>
        <dbReference type="EMBL" id="ORY25564.1"/>
    </source>
</evidence>
<evidence type="ECO:0008006" key="4">
    <source>
        <dbReference type="Google" id="ProtNLM"/>
    </source>
</evidence>
<feature type="chain" id="PRO_5013186395" description="Apple domain-containing protein" evidence="1">
    <location>
        <begin position="23"/>
        <end position="305"/>
    </location>
</feature>
<organism evidence="2 3">
    <name type="scientific">Naematelia encephala</name>
    <dbReference type="NCBI Taxonomy" id="71784"/>
    <lineage>
        <taxon>Eukaryota</taxon>
        <taxon>Fungi</taxon>
        <taxon>Dikarya</taxon>
        <taxon>Basidiomycota</taxon>
        <taxon>Agaricomycotina</taxon>
        <taxon>Tremellomycetes</taxon>
        <taxon>Tremellales</taxon>
        <taxon>Naemateliaceae</taxon>
        <taxon>Naematelia</taxon>
    </lineage>
</organism>
<reference evidence="2 3" key="1">
    <citation type="submission" date="2016-07" db="EMBL/GenBank/DDBJ databases">
        <title>Pervasive Adenine N6-methylation of Active Genes in Fungi.</title>
        <authorList>
            <consortium name="DOE Joint Genome Institute"/>
            <person name="Mondo S.J."/>
            <person name="Dannebaum R.O."/>
            <person name="Kuo R.C."/>
            <person name="Labutti K."/>
            <person name="Haridas S."/>
            <person name="Kuo A."/>
            <person name="Salamov A."/>
            <person name="Ahrendt S.R."/>
            <person name="Lipzen A."/>
            <person name="Sullivan W."/>
            <person name="Andreopoulos W.B."/>
            <person name="Clum A."/>
            <person name="Lindquist E."/>
            <person name="Daum C."/>
            <person name="Ramamoorthy G.K."/>
            <person name="Gryganskyi A."/>
            <person name="Culley D."/>
            <person name="Magnuson J.K."/>
            <person name="James T.Y."/>
            <person name="O'Malley M.A."/>
            <person name="Stajich J.E."/>
            <person name="Spatafora J.W."/>
            <person name="Visel A."/>
            <person name="Grigoriev I.V."/>
        </authorList>
    </citation>
    <scope>NUCLEOTIDE SEQUENCE [LARGE SCALE GENOMIC DNA]</scope>
    <source>
        <strain evidence="2 3">68-887.2</strain>
    </source>
</reference>
<gene>
    <name evidence="2" type="ORF">BCR39DRAFT_544018</name>
</gene>
<dbReference type="EMBL" id="MCFC01000056">
    <property type="protein sequence ID" value="ORY25564.1"/>
    <property type="molecule type" value="Genomic_DNA"/>
</dbReference>
<keyword evidence="1" id="KW-0732">Signal</keyword>
<dbReference type="AlphaFoldDB" id="A0A1Y2ASX0"/>
<name>A0A1Y2ASX0_9TREE</name>
<dbReference type="Proteomes" id="UP000193986">
    <property type="component" value="Unassembled WGS sequence"/>
</dbReference>
<dbReference type="InParanoid" id="A0A1Y2ASX0"/>
<proteinExistence type="predicted"/>
<accession>A0A1Y2ASX0</accession>
<sequence length="305" mass="32956">MRSPIFFLTILCLFLISQEGLAKRSQGKAASDPRYFKQTTRSDIVLRQQNRERLKAIRADASKRKELTARQATASCSPHPTCGTDYQPTVNSYALFPLLDLWHDDIENSVESDLQTCAASGQALGSVGAVTYIPHGASDSNAGKCYRKGTELSSGTWRNKTTTSTLLFGSCCDYNGIVPSDVLSSCCQTRSCNPTSYPTCNSTFNAGSGYAVFPNWDPYYGDLGDCSIETSRAACSSRCDDSNTCAGYYFSNGSGCNCYLKTGSASDFTWEMYHDTVSTGVFYGSCCDFAGVAPDNVMASCCQGS</sequence>
<evidence type="ECO:0000256" key="1">
    <source>
        <dbReference type="SAM" id="SignalP"/>
    </source>
</evidence>
<keyword evidence="3" id="KW-1185">Reference proteome</keyword>